<proteinExistence type="predicted"/>
<feature type="transmembrane region" description="Helical" evidence="1">
    <location>
        <begin position="367"/>
        <end position="385"/>
    </location>
</feature>
<dbReference type="PANTHER" id="PTHR35859">
    <property type="entry name" value="NONSELECTIVE CATION CHANNEL PROTEIN"/>
    <property type="match status" value="1"/>
</dbReference>
<dbReference type="InterPro" id="IPR056337">
    <property type="entry name" value="LHD_YVC1"/>
</dbReference>
<sequence length="606" mass="70576">MSQNERFDNNDSDSLILSFNGDANHEFQEINENLGIVRDVIRNLVPLGAIKVAEGIVIEPVVDYVFESCKRNPNMVFVTLYYARGLQEIDHHEGDSVGPALRDMRKKRIECSELLARELVHKFNDQDLLFTKVLTKRYAFSQYDEISNRKNALDLATRLYSEMGNCGAIFLSDNEVQACVYALWSGHLVPRISRTFPILAVIDYYIPNHNLNFLENFKNLELLNIPRNQYLLDVFSYIMFLIIYTMVAANYNEIRELNGFLEGSMYLLVFSFILNDIRTLQKHGIKEFLYFRRILSLILHVILATDFALRIKHVTSFDHSIPQFHRKALSLVPIFLYWRVLLTLEAFQPIGRWLTQISRILKKSMSYYILLALAFIAFFQSFLVLENTHKRHEGDDDHLGDKNEWGIFALLVKGILNAPDFPGASKLENRFGFVLYSVYVFTVSVILFAVLLPLFMTAFATRRSVPEEYLAHFAHIVIRKVKHNQPTRYNYPSPFNLLYFTLVLPISSLSIIIGHNHIRLYANIEKFLTRIIFFIPMIGFALIETHFVNDKQDKEARDLDLRELPGLPFPEDEKQMLRRILYGLNDIKEQHRSLHFRLEAIESQLA</sequence>
<accession>A0A9N8V3F5</accession>
<reference evidence="3" key="1">
    <citation type="submission" date="2021-06" db="EMBL/GenBank/DDBJ databases">
        <authorList>
            <person name="Kallberg Y."/>
            <person name="Tangrot J."/>
            <person name="Rosling A."/>
        </authorList>
    </citation>
    <scope>NUCLEOTIDE SEQUENCE</scope>
    <source>
        <strain evidence="3">87-6 pot B 2015</strain>
    </source>
</reference>
<dbReference type="EMBL" id="CAJVPP010000028">
    <property type="protein sequence ID" value="CAG8435783.1"/>
    <property type="molecule type" value="Genomic_DNA"/>
</dbReference>
<dbReference type="Pfam" id="PF23190">
    <property type="entry name" value="LHD_TRPY1"/>
    <property type="match status" value="1"/>
</dbReference>
<keyword evidence="1" id="KW-1133">Transmembrane helix</keyword>
<dbReference type="Proteomes" id="UP000789375">
    <property type="component" value="Unassembled WGS sequence"/>
</dbReference>
<keyword evidence="1" id="KW-0812">Transmembrane</keyword>
<feature type="transmembrane region" description="Helical" evidence="1">
    <location>
        <begin position="230"/>
        <end position="251"/>
    </location>
</feature>
<feature type="transmembrane region" description="Helical" evidence="1">
    <location>
        <begin position="497"/>
        <end position="515"/>
    </location>
</feature>
<evidence type="ECO:0000313" key="3">
    <source>
        <dbReference type="EMBL" id="CAG8435783.1"/>
    </source>
</evidence>
<protein>
    <submittedName>
        <fullName evidence="3">13039_t:CDS:1</fullName>
    </submittedName>
</protein>
<feature type="transmembrane region" description="Helical" evidence="1">
    <location>
        <begin position="527"/>
        <end position="548"/>
    </location>
</feature>
<feature type="transmembrane region" description="Helical" evidence="1">
    <location>
        <begin position="433"/>
        <end position="456"/>
    </location>
</feature>
<dbReference type="AlphaFoldDB" id="A0A9N8V3F5"/>
<dbReference type="InterPro" id="IPR052971">
    <property type="entry name" value="TRP_calcium_channel"/>
</dbReference>
<evidence type="ECO:0000259" key="2">
    <source>
        <dbReference type="Pfam" id="PF23190"/>
    </source>
</evidence>
<name>A0A9N8V3F5_FUNMO</name>
<feature type="domain" description="YVC1 N-terminal linker helical" evidence="2">
    <location>
        <begin position="97"/>
        <end position="191"/>
    </location>
</feature>
<comment type="caution">
    <text evidence="3">The sequence shown here is derived from an EMBL/GenBank/DDBJ whole genome shotgun (WGS) entry which is preliminary data.</text>
</comment>
<dbReference type="PANTHER" id="PTHR35859:SF4">
    <property type="entry name" value="MEMBRANE CHANNEL PROTEIN, PUTATIVE (AFU_ORTHOLOGUE AFUA_6G11300)-RELATED"/>
    <property type="match status" value="1"/>
</dbReference>
<keyword evidence="1" id="KW-0472">Membrane</keyword>
<gene>
    <name evidence="3" type="ORF">FMOSSE_LOCUS309</name>
</gene>
<keyword evidence="4" id="KW-1185">Reference proteome</keyword>
<feature type="transmembrane region" description="Helical" evidence="1">
    <location>
        <begin position="257"/>
        <end position="277"/>
    </location>
</feature>
<organism evidence="3 4">
    <name type="scientific">Funneliformis mosseae</name>
    <name type="common">Endomycorrhizal fungus</name>
    <name type="synonym">Glomus mosseae</name>
    <dbReference type="NCBI Taxonomy" id="27381"/>
    <lineage>
        <taxon>Eukaryota</taxon>
        <taxon>Fungi</taxon>
        <taxon>Fungi incertae sedis</taxon>
        <taxon>Mucoromycota</taxon>
        <taxon>Glomeromycotina</taxon>
        <taxon>Glomeromycetes</taxon>
        <taxon>Glomerales</taxon>
        <taxon>Glomeraceae</taxon>
        <taxon>Funneliformis</taxon>
    </lineage>
</organism>
<evidence type="ECO:0000256" key="1">
    <source>
        <dbReference type="SAM" id="Phobius"/>
    </source>
</evidence>
<feature type="transmembrane region" description="Helical" evidence="1">
    <location>
        <begin position="289"/>
        <end position="308"/>
    </location>
</feature>
<evidence type="ECO:0000313" key="4">
    <source>
        <dbReference type="Proteomes" id="UP000789375"/>
    </source>
</evidence>